<keyword evidence="1" id="KW-0472">Membrane</keyword>
<sequence length="177" mass="17196">MSQPSTVAARLRGTAAGLLTATLAVAAHGLAGSAAPTGTSAALLAVLAVTVGSLAASIARTSDARVLLALLAAGQLAGHLMLSAAGHSHGGDTATVLPAPAMLAAHAMAVVVGALLIAAGDHLCRAVSRVVGSVARVIVPPTPERAVVTICADQPMHSALLLAASMSHRGPPVSPAR</sequence>
<evidence type="ECO:0000313" key="3">
    <source>
        <dbReference type="EMBL" id="GFG53748.1"/>
    </source>
</evidence>
<feature type="transmembrane region" description="Helical" evidence="1">
    <location>
        <begin position="41"/>
        <end position="59"/>
    </location>
</feature>
<dbReference type="EMBL" id="BLKS01000001">
    <property type="protein sequence ID" value="GFG53748.1"/>
    <property type="molecule type" value="Genomic_DNA"/>
</dbReference>
<dbReference type="RefSeq" id="WP_234816376.1">
    <property type="nucleotide sequence ID" value="NZ_BLKS01000001.1"/>
</dbReference>
<feature type="transmembrane region" description="Helical" evidence="1">
    <location>
        <begin position="97"/>
        <end position="119"/>
    </location>
</feature>
<keyword evidence="2" id="KW-0732">Signal</keyword>
<feature type="chain" id="PRO_5029581568" description="MFS transporter" evidence="2">
    <location>
        <begin position="27"/>
        <end position="177"/>
    </location>
</feature>
<accession>A0A7I9W8Q4</accession>
<organism evidence="3 4">
    <name type="scientific">Mycolicibacterium agri</name>
    <name type="common">Mycobacterium agri</name>
    <dbReference type="NCBI Taxonomy" id="36811"/>
    <lineage>
        <taxon>Bacteria</taxon>
        <taxon>Bacillati</taxon>
        <taxon>Actinomycetota</taxon>
        <taxon>Actinomycetes</taxon>
        <taxon>Mycobacteriales</taxon>
        <taxon>Mycobacteriaceae</taxon>
        <taxon>Mycolicibacterium</taxon>
    </lineage>
</organism>
<evidence type="ECO:0000313" key="4">
    <source>
        <dbReference type="Proteomes" id="UP000465302"/>
    </source>
</evidence>
<comment type="caution">
    <text evidence="3">The sequence shown here is derived from an EMBL/GenBank/DDBJ whole genome shotgun (WGS) entry which is preliminary data.</text>
</comment>
<gene>
    <name evidence="3" type="ORF">MAGR_51890</name>
</gene>
<feature type="signal peptide" evidence="2">
    <location>
        <begin position="1"/>
        <end position="26"/>
    </location>
</feature>
<keyword evidence="1" id="KW-0812">Transmembrane</keyword>
<proteinExistence type="predicted"/>
<name>A0A7I9W8Q4_MYCAG</name>
<feature type="transmembrane region" description="Helical" evidence="1">
    <location>
        <begin position="66"/>
        <end position="85"/>
    </location>
</feature>
<protein>
    <recommendedName>
        <fullName evidence="5">MFS transporter</fullName>
    </recommendedName>
</protein>
<keyword evidence="1" id="KW-1133">Transmembrane helix</keyword>
<evidence type="ECO:0008006" key="5">
    <source>
        <dbReference type="Google" id="ProtNLM"/>
    </source>
</evidence>
<evidence type="ECO:0000256" key="2">
    <source>
        <dbReference type="SAM" id="SignalP"/>
    </source>
</evidence>
<reference evidence="3 4" key="1">
    <citation type="journal article" date="2019" name="Emerg. Microbes Infect.">
        <title>Comprehensive subspecies identification of 175 nontuberculous mycobacteria species based on 7547 genomic profiles.</title>
        <authorList>
            <person name="Matsumoto Y."/>
            <person name="Kinjo T."/>
            <person name="Motooka D."/>
            <person name="Nabeya D."/>
            <person name="Jung N."/>
            <person name="Uechi K."/>
            <person name="Horii T."/>
            <person name="Iida T."/>
            <person name="Fujita J."/>
            <person name="Nakamura S."/>
        </authorList>
    </citation>
    <scope>NUCLEOTIDE SEQUENCE [LARGE SCALE GENOMIC DNA]</scope>
    <source>
        <strain evidence="3 4">JCM 6377</strain>
    </source>
</reference>
<evidence type="ECO:0000256" key="1">
    <source>
        <dbReference type="SAM" id="Phobius"/>
    </source>
</evidence>
<dbReference type="AlphaFoldDB" id="A0A7I9W8Q4"/>
<dbReference type="Proteomes" id="UP000465302">
    <property type="component" value="Unassembled WGS sequence"/>
</dbReference>